<protein>
    <recommendedName>
        <fullName evidence="1">RNase H type-1 domain-containing protein</fullName>
    </recommendedName>
</protein>
<keyword evidence="3" id="KW-1185">Reference proteome</keyword>
<dbReference type="InterPro" id="IPR036397">
    <property type="entry name" value="RNaseH_sf"/>
</dbReference>
<dbReference type="SUPFAM" id="SSF53098">
    <property type="entry name" value="Ribonuclease H-like"/>
    <property type="match status" value="1"/>
</dbReference>
<evidence type="ECO:0000313" key="2">
    <source>
        <dbReference type="EMBL" id="KAF4347943.1"/>
    </source>
</evidence>
<name>A0A7J6DPD5_CANSA</name>
<dbReference type="Proteomes" id="UP000583929">
    <property type="component" value="Unassembled WGS sequence"/>
</dbReference>
<reference evidence="2 3" key="1">
    <citation type="journal article" date="2020" name="bioRxiv">
        <title>Sequence and annotation of 42 cannabis genomes reveals extensive copy number variation in cannabinoid synthesis and pathogen resistance genes.</title>
        <authorList>
            <person name="Mckernan K.J."/>
            <person name="Helbert Y."/>
            <person name="Kane L.T."/>
            <person name="Ebling H."/>
            <person name="Zhang L."/>
            <person name="Liu B."/>
            <person name="Eaton Z."/>
            <person name="Mclaughlin S."/>
            <person name="Kingan S."/>
            <person name="Baybayan P."/>
            <person name="Concepcion G."/>
            <person name="Jordan M."/>
            <person name="Riva A."/>
            <person name="Barbazuk W."/>
            <person name="Harkins T."/>
        </authorList>
    </citation>
    <scope>NUCLEOTIDE SEQUENCE [LARGE SCALE GENOMIC DNA]</scope>
    <source>
        <strain evidence="3">cv. Jamaican Lion 4</strain>
        <tissue evidence="2">Leaf</tissue>
    </source>
</reference>
<dbReference type="GO" id="GO:0004523">
    <property type="term" value="F:RNA-DNA hybrid ribonuclease activity"/>
    <property type="evidence" value="ECO:0007669"/>
    <property type="project" value="InterPro"/>
</dbReference>
<dbReference type="AlphaFoldDB" id="A0A7J6DPD5"/>
<dbReference type="Pfam" id="PF13456">
    <property type="entry name" value="RVT_3"/>
    <property type="match status" value="1"/>
</dbReference>
<organism evidence="2 3">
    <name type="scientific">Cannabis sativa</name>
    <name type="common">Hemp</name>
    <name type="synonym">Marijuana</name>
    <dbReference type="NCBI Taxonomy" id="3483"/>
    <lineage>
        <taxon>Eukaryota</taxon>
        <taxon>Viridiplantae</taxon>
        <taxon>Streptophyta</taxon>
        <taxon>Embryophyta</taxon>
        <taxon>Tracheophyta</taxon>
        <taxon>Spermatophyta</taxon>
        <taxon>Magnoliopsida</taxon>
        <taxon>eudicotyledons</taxon>
        <taxon>Gunneridae</taxon>
        <taxon>Pentapetalae</taxon>
        <taxon>rosids</taxon>
        <taxon>fabids</taxon>
        <taxon>Rosales</taxon>
        <taxon>Cannabaceae</taxon>
        <taxon>Cannabis</taxon>
    </lineage>
</organism>
<dbReference type="InterPro" id="IPR044730">
    <property type="entry name" value="RNase_H-like_dom_plant"/>
</dbReference>
<accession>A0A7J6DPD5</accession>
<dbReference type="EMBL" id="JAATIQ010000747">
    <property type="protein sequence ID" value="KAF4347943.1"/>
    <property type="molecule type" value="Genomic_DNA"/>
</dbReference>
<dbReference type="GO" id="GO:0003676">
    <property type="term" value="F:nucleic acid binding"/>
    <property type="evidence" value="ECO:0007669"/>
    <property type="project" value="InterPro"/>
</dbReference>
<evidence type="ECO:0000259" key="1">
    <source>
        <dbReference type="Pfam" id="PF13456"/>
    </source>
</evidence>
<dbReference type="Gene3D" id="3.30.420.10">
    <property type="entry name" value="Ribonuclease H-like superfamily/Ribonuclease H"/>
    <property type="match status" value="1"/>
</dbReference>
<dbReference type="PANTHER" id="PTHR33116">
    <property type="entry name" value="REVERSE TRANSCRIPTASE ZINC-BINDING DOMAIN-CONTAINING PROTEIN-RELATED-RELATED"/>
    <property type="match status" value="1"/>
</dbReference>
<dbReference type="CDD" id="cd06222">
    <property type="entry name" value="RNase_H_like"/>
    <property type="match status" value="1"/>
</dbReference>
<dbReference type="InterPro" id="IPR002156">
    <property type="entry name" value="RNaseH_domain"/>
</dbReference>
<dbReference type="PANTHER" id="PTHR33116:SF86">
    <property type="entry name" value="REVERSE TRANSCRIPTASE DOMAIN-CONTAINING PROTEIN"/>
    <property type="match status" value="1"/>
</dbReference>
<dbReference type="InterPro" id="IPR012337">
    <property type="entry name" value="RNaseH-like_sf"/>
</dbReference>
<gene>
    <name evidence="2" type="ORF">G4B88_014950</name>
</gene>
<feature type="domain" description="RNase H type-1" evidence="1">
    <location>
        <begin position="347"/>
        <end position="418"/>
    </location>
</feature>
<evidence type="ECO:0000313" key="3">
    <source>
        <dbReference type="Proteomes" id="UP000583929"/>
    </source>
</evidence>
<sequence>MGGIMTNVCNELGYPNVACIPSRGLAGGFCVSSKRGVDVRLFETLESGFGLSVNPGYGLQSWMLYCVYGTPYSQEKEKFWEEVTRVIQRSGKLWTMIEDLNAILHEKEKHGVSTWVTLGQCSLGQMHEIVTIECGSDSIELLEVQNGVCSIQWQELDTLLFRVRITCLCFFIHKLKYSFRFLEVWTSEQSCGDLIDKVWQEPCGTHHRFKVIRKMSKTTKALKEWNWNSFGFCDKKLKALYDRLAEKYFGNPFFVSARKRHDFSFLKNKILNRLEGWRAKQLSQAGRLTLIKSILSSIPCYTMAICMIPNSDDDWLVQVTQLGGENRLSEQVQDFQDNLFDAWFYVDASVVDNAAGIGVVLYRSGTQEAIALQSLCTVSSVLEAELSAIHTALERAWADNYQTVLIKSDSKVAVEALRLGELPLAWGSFPFIKRDLNSLADYLASQARVNHVSQMSYLLGSQPPSVVDM</sequence>
<proteinExistence type="predicted"/>
<comment type="caution">
    <text evidence="2">The sequence shown here is derived from an EMBL/GenBank/DDBJ whole genome shotgun (WGS) entry which is preliminary data.</text>
</comment>